<dbReference type="GO" id="GO:0043014">
    <property type="term" value="F:alpha-tubulin binding"/>
    <property type="evidence" value="ECO:0007669"/>
    <property type="project" value="InterPro"/>
</dbReference>
<evidence type="ECO:0000259" key="6">
    <source>
        <dbReference type="PROSITE" id="PS50053"/>
    </source>
</evidence>
<reference evidence="8 9" key="1">
    <citation type="submission" date="2017-12" db="EMBL/GenBank/DDBJ databases">
        <title>Sequencing, de novo assembly and annotation of complete genome of a new Thraustochytrid species, strain FCC1311.</title>
        <authorList>
            <person name="Sedici K."/>
            <person name="Godart F."/>
            <person name="Aiese Cigliano R."/>
            <person name="Sanseverino W."/>
            <person name="Barakat M."/>
            <person name="Ortet P."/>
            <person name="Marechal E."/>
            <person name="Cagnac O."/>
            <person name="Amato A."/>
        </authorList>
    </citation>
    <scope>NUCLEOTIDE SEQUENCE [LARGE SCALE GENOMIC DNA]</scope>
</reference>
<evidence type="ECO:0000256" key="5">
    <source>
        <dbReference type="SAM" id="MobiDB-lite"/>
    </source>
</evidence>
<keyword evidence="3" id="KW-0143">Chaperone</keyword>
<proteinExistence type="inferred from homology"/>
<feature type="domain" description="CAP-Gly" evidence="7">
    <location>
        <begin position="203"/>
        <end position="245"/>
    </location>
</feature>
<name>A0A2R5GFJ6_9STRA</name>
<keyword evidence="2" id="KW-0963">Cytoplasm</keyword>
<dbReference type="InterPro" id="IPR000626">
    <property type="entry name" value="Ubiquitin-like_dom"/>
</dbReference>
<dbReference type="GO" id="GO:0007023">
    <property type="term" value="P:post-chaperonin tubulin folding pathway"/>
    <property type="evidence" value="ECO:0007669"/>
    <property type="project" value="InterPro"/>
</dbReference>
<dbReference type="SUPFAM" id="SSF54236">
    <property type="entry name" value="Ubiquitin-like"/>
    <property type="match status" value="1"/>
</dbReference>
<dbReference type="GO" id="GO:0051010">
    <property type="term" value="F:microtubule plus-end binding"/>
    <property type="evidence" value="ECO:0007669"/>
    <property type="project" value="TreeGrafter"/>
</dbReference>
<dbReference type="InParanoid" id="A0A2R5GFJ6"/>
<keyword evidence="9" id="KW-1185">Reference proteome</keyword>
<sequence length="271" mass="30493">MAALDMNTLNQYVRLEDGQFGQQVAEGTALVDISHSNLQQRWPEIRVDLHTTVGALKDRLYRHGGTGAGFQRLVLKQDGTTLCELDDDTKMLGFYGVATGMNIHIIDTDPYSFSKDGGLENVDLVEKYVMSDEDYNKRENSIRAYKKKMREKDPYFTLLPENRREPKNKNPPTEKDVEGFTVGDRCQIQPGSRRGVVAWKGDGENLVGNGYWIGVRLDEPLGKGNGTVKGKRFFEADEKHAAFVRPDKCEVGDFPELDPLAELSSDDEDEI</sequence>
<evidence type="ECO:0000313" key="9">
    <source>
        <dbReference type="Proteomes" id="UP000241890"/>
    </source>
</evidence>
<protein>
    <submittedName>
        <fullName evidence="8">Tubulin-folding cofactor B</fullName>
    </submittedName>
</protein>
<comment type="similarity">
    <text evidence="4">Belongs to the TBCB family.</text>
</comment>
<dbReference type="InterPro" id="IPR036859">
    <property type="entry name" value="CAP-Gly_dom_sf"/>
</dbReference>
<dbReference type="GO" id="GO:0005634">
    <property type="term" value="C:nucleus"/>
    <property type="evidence" value="ECO:0007669"/>
    <property type="project" value="TreeGrafter"/>
</dbReference>
<evidence type="ECO:0000313" key="8">
    <source>
        <dbReference type="EMBL" id="GBG29696.1"/>
    </source>
</evidence>
<dbReference type="Pfam" id="PF01302">
    <property type="entry name" value="CAP_GLY"/>
    <property type="match status" value="1"/>
</dbReference>
<comment type="caution">
    <text evidence="8">The sequence shown here is derived from an EMBL/GenBank/DDBJ whole genome shotgun (WGS) entry which is preliminary data.</text>
</comment>
<dbReference type="GO" id="GO:0035371">
    <property type="term" value="C:microtubule plus-end"/>
    <property type="evidence" value="ECO:0007669"/>
    <property type="project" value="TreeGrafter"/>
</dbReference>
<dbReference type="FunCoup" id="A0A2R5GFJ6">
    <property type="interactions" value="353"/>
</dbReference>
<dbReference type="SUPFAM" id="SSF74924">
    <property type="entry name" value="Cap-Gly domain"/>
    <property type="match status" value="1"/>
</dbReference>
<accession>A0A2R5GFJ6</accession>
<dbReference type="PANTHER" id="PTHR18916">
    <property type="entry name" value="DYNACTIN 1-RELATED MICROTUBULE-BINDING"/>
    <property type="match status" value="1"/>
</dbReference>
<dbReference type="Gene3D" id="2.30.30.190">
    <property type="entry name" value="CAP Gly-rich-like domain"/>
    <property type="match status" value="1"/>
</dbReference>
<dbReference type="CDD" id="cd01789">
    <property type="entry name" value="Ubl_TBCB"/>
    <property type="match status" value="1"/>
</dbReference>
<dbReference type="GO" id="GO:0007021">
    <property type="term" value="P:tubulin complex assembly"/>
    <property type="evidence" value="ECO:0007669"/>
    <property type="project" value="InterPro"/>
</dbReference>
<evidence type="ECO:0000256" key="3">
    <source>
        <dbReference type="ARBA" id="ARBA00023186"/>
    </source>
</evidence>
<dbReference type="Gene3D" id="3.10.20.90">
    <property type="entry name" value="Phosphatidylinositol 3-kinase Catalytic Subunit, Chain A, domain 1"/>
    <property type="match status" value="1"/>
</dbReference>
<evidence type="ECO:0000256" key="4">
    <source>
        <dbReference type="ARBA" id="ARBA00025779"/>
    </source>
</evidence>
<feature type="region of interest" description="Disordered" evidence="5">
    <location>
        <begin position="250"/>
        <end position="271"/>
    </location>
</feature>
<gene>
    <name evidence="8" type="ORF">FCC1311_059172</name>
</gene>
<dbReference type="OrthoDB" id="2130750at2759"/>
<organism evidence="8 9">
    <name type="scientific">Hondaea fermentalgiana</name>
    <dbReference type="NCBI Taxonomy" id="2315210"/>
    <lineage>
        <taxon>Eukaryota</taxon>
        <taxon>Sar</taxon>
        <taxon>Stramenopiles</taxon>
        <taxon>Bigyra</taxon>
        <taxon>Labyrinthulomycetes</taxon>
        <taxon>Thraustochytrida</taxon>
        <taxon>Thraustochytriidae</taxon>
        <taxon>Hondaea</taxon>
    </lineage>
</organism>
<dbReference type="PROSITE" id="PS50053">
    <property type="entry name" value="UBIQUITIN_2"/>
    <property type="match status" value="1"/>
</dbReference>
<evidence type="ECO:0000259" key="7">
    <source>
        <dbReference type="PROSITE" id="PS50245"/>
    </source>
</evidence>
<dbReference type="PROSITE" id="PS50245">
    <property type="entry name" value="CAP_GLY_2"/>
    <property type="match status" value="1"/>
</dbReference>
<comment type="subcellular location">
    <subcellularLocation>
        <location evidence="1">Cytoplasm</location>
    </subcellularLocation>
</comment>
<dbReference type="SMART" id="SM01052">
    <property type="entry name" value="CAP_GLY"/>
    <property type="match status" value="1"/>
</dbReference>
<dbReference type="GO" id="GO:0031122">
    <property type="term" value="P:cytoplasmic microtubule organization"/>
    <property type="evidence" value="ECO:0007669"/>
    <property type="project" value="TreeGrafter"/>
</dbReference>
<feature type="domain" description="Ubiquitin-like" evidence="6">
    <location>
        <begin position="31"/>
        <end position="106"/>
    </location>
</feature>
<evidence type="ECO:0000256" key="2">
    <source>
        <dbReference type="ARBA" id="ARBA00022490"/>
    </source>
</evidence>
<dbReference type="PANTHER" id="PTHR18916:SF85">
    <property type="entry name" value="TUBULIN-FOLDING COFACTOR B"/>
    <property type="match status" value="1"/>
</dbReference>
<dbReference type="AlphaFoldDB" id="A0A2R5GFJ6"/>
<dbReference type="InterPro" id="IPR029071">
    <property type="entry name" value="Ubiquitin-like_domsf"/>
</dbReference>
<dbReference type="GO" id="GO:0005737">
    <property type="term" value="C:cytoplasm"/>
    <property type="evidence" value="ECO:0007669"/>
    <property type="project" value="UniProtKB-SubCell"/>
</dbReference>
<dbReference type="InterPro" id="IPR000938">
    <property type="entry name" value="CAP-Gly_domain"/>
</dbReference>
<evidence type="ECO:0000256" key="1">
    <source>
        <dbReference type="ARBA" id="ARBA00004496"/>
    </source>
</evidence>
<dbReference type="Pfam" id="PF14560">
    <property type="entry name" value="Ubiquitin_2"/>
    <property type="match status" value="1"/>
</dbReference>
<dbReference type="EMBL" id="BEYU01000063">
    <property type="protein sequence ID" value="GBG29696.1"/>
    <property type="molecule type" value="Genomic_DNA"/>
</dbReference>
<dbReference type="InterPro" id="IPR045172">
    <property type="entry name" value="TBCB_Ubl"/>
</dbReference>
<dbReference type="Proteomes" id="UP000241890">
    <property type="component" value="Unassembled WGS sequence"/>
</dbReference>